<reference evidence="2" key="1">
    <citation type="journal article" date="2014" name="Int. J. Syst. Evol. Microbiol.">
        <title>Complete genome sequence of Corynebacterium casei LMG S-19264T (=DSM 44701T), isolated from a smear-ripened cheese.</title>
        <authorList>
            <consortium name="US DOE Joint Genome Institute (JGI-PGF)"/>
            <person name="Walter F."/>
            <person name="Albersmeier A."/>
            <person name="Kalinowski J."/>
            <person name="Ruckert C."/>
        </authorList>
    </citation>
    <scope>NUCLEOTIDE SEQUENCE</scope>
    <source>
        <strain evidence="2">JCM 4714</strain>
    </source>
</reference>
<evidence type="ECO:0000256" key="1">
    <source>
        <dbReference type="SAM" id="MobiDB-lite"/>
    </source>
</evidence>
<evidence type="ECO:0008006" key="4">
    <source>
        <dbReference type="Google" id="ProtNLM"/>
    </source>
</evidence>
<feature type="compositionally biased region" description="Low complexity" evidence="1">
    <location>
        <begin position="25"/>
        <end position="40"/>
    </location>
</feature>
<gene>
    <name evidence="2" type="ORF">GCM10010339_87170</name>
</gene>
<sequence>MLAGCAALALSACSSSSDGEGKGDASTPSTSTPVPTASSADPETAEKQAVLDAYSHYWEEQAKAYKAGAIEGTDLKKYAVGDALARVESDLMTMKKNGVIASGAPRSNARVSVLDLQSKPSRATLSDCLDISPWKRLYRKTGKEVPTPQGRINHYVTVAKAEKWGKQWKILSATPQQRTCQSA</sequence>
<dbReference type="AlphaFoldDB" id="A0A918YSS5"/>
<name>A0A918YSS5_9ACTN</name>
<evidence type="ECO:0000313" key="2">
    <source>
        <dbReference type="EMBL" id="GHE14782.1"/>
    </source>
</evidence>
<proteinExistence type="predicted"/>
<organism evidence="2 3">
    <name type="scientific">Streptomyces alanosinicus</name>
    <dbReference type="NCBI Taxonomy" id="68171"/>
    <lineage>
        <taxon>Bacteria</taxon>
        <taxon>Bacillati</taxon>
        <taxon>Actinomycetota</taxon>
        <taxon>Actinomycetes</taxon>
        <taxon>Kitasatosporales</taxon>
        <taxon>Streptomycetaceae</taxon>
        <taxon>Streptomyces</taxon>
    </lineage>
</organism>
<protein>
    <recommendedName>
        <fullName evidence="4">Secreted protein/lipoprotein</fullName>
    </recommendedName>
</protein>
<dbReference type="EMBL" id="BMVG01000054">
    <property type="protein sequence ID" value="GHE14782.1"/>
    <property type="molecule type" value="Genomic_DNA"/>
</dbReference>
<keyword evidence="3" id="KW-1185">Reference proteome</keyword>
<dbReference type="Proteomes" id="UP000655443">
    <property type="component" value="Unassembled WGS sequence"/>
</dbReference>
<comment type="caution">
    <text evidence="2">The sequence shown here is derived from an EMBL/GenBank/DDBJ whole genome shotgun (WGS) entry which is preliminary data.</text>
</comment>
<evidence type="ECO:0000313" key="3">
    <source>
        <dbReference type="Proteomes" id="UP000655443"/>
    </source>
</evidence>
<feature type="region of interest" description="Disordered" evidence="1">
    <location>
        <begin position="13"/>
        <end position="45"/>
    </location>
</feature>
<reference evidence="2" key="2">
    <citation type="submission" date="2020-09" db="EMBL/GenBank/DDBJ databases">
        <authorList>
            <person name="Sun Q."/>
            <person name="Ohkuma M."/>
        </authorList>
    </citation>
    <scope>NUCLEOTIDE SEQUENCE</scope>
    <source>
        <strain evidence="2">JCM 4714</strain>
    </source>
</reference>
<accession>A0A918YSS5</accession>